<dbReference type="GeneID" id="66869658"/>
<evidence type="ECO:0000256" key="3">
    <source>
        <dbReference type="ARBA" id="ARBA00022692"/>
    </source>
</evidence>
<dbReference type="AlphaFoldDB" id="A0A0L0QTS8"/>
<dbReference type="Pfam" id="PF12791">
    <property type="entry name" value="RsgI_N"/>
    <property type="match status" value="1"/>
</dbReference>
<protein>
    <submittedName>
        <fullName evidence="8">Uncharacterized protein</fullName>
    </submittedName>
</protein>
<keyword evidence="2" id="KW-1003">Cell membrane</keyword>
<accession>A0A0L0QTS8</accession>
<evidence type="ECO:0000256" key="2">
    <source>
        <dbReference type="ARBA" id="ARBA00022475"/>
    </source>
</evidence>
<reference evidence="9" key="1">
    <citation type="submission" date="2015-07" db="EMBL/GenBank/DDBJ databases">
        <title>Fjat-10053 dsm26.</title>
        <authorList>
            <person name="Liu B."/>
            <person name="Wang J."/>
            <person name="Zhu Y."/>
            <person name="Liu G."/>
            <person name="Chen Q."/>
            <person name="Chen Z."/>
            <person name="Lan J."/>
            <person name="Che J."/>
            <person name="Ge C."/>
            <person name="Shi H."/>
            <person name="Pan Z."/>
            <person name="Liu X."/>
        </authorList>
    </citation>
    <scope>NUCLEOTIDE SEQUENCE [LARGE SCALE GENOMIC DNA]</scope>
    <source>
        <strain evidence="9">DSM 26</strain>
    </source>
</reference>
<feature type="region of interest" description="Disordered" evidence="6">
    <location>
        <begin position="250"/>
        <end position="270"/>
    </location>
</feature>
<dbReference type="RefSeq" id="WP_050350207.1">
    <property type="nucleotide sequence ID" value="NZ_BOSN01000005.1"/>
</dbReference>
<keyword evidence="3 7" id="KW-0812">Transmembrane</keyword>
<comment type="subcellular location">
    <subcellularLocation>
        <location evidence="1">Cell membrane</location>
        <topology evidence="1">Single-pass membrane protein</topology>
    </subcellularLocation>
</comment>
<evidence type="ECO:0000256" key="1">
    <source>
        <dbReference type="ARBA" id="ARBA00004162"/>
    </source>
</evidence>
<evidence type="ECO:0000313" key="8">
    <source>
        <dbReference type="EMBL" id="KNE21927.1"/>
    </source>
</evidence>
<dbReference type="EMBL" id="LGTO01000004">
    <property type="protein sequence ID" value="KNE21927.1"/>
    <property type="molecule type" value="Genomic_DNA"/>
</dbReference>
<dbReference type="PROSITE" id="PS51849">
    <property type="entry name" value="RSGI_N"/>
    <property type="match status" value="1"/>
</dbReference>
<dbReference type="InterPro" id="IPR055431">
    <property type="entry name" value="RsgI_M"/>
</dbReference>
<keyword evidence="4 7" id="KW-1133">Transmembrane helix</keyword>
<name>A0A0L0QTS8_VIRPA</name>
<evidence type="ECO:0000256" key="5">
    <source>
        <dbReference type="ARBA" id="ARBA00023136"/>
    </source>
</evidence>
<gene>
    <name evidence="8" type="ORF">AFK71_03730</name>
</gene>
<dbReference type="OrthoDB" id="9800626at2"/>
<feature type="transmembrane region" description="Helical" evidence="7">
    <location>
        <begin position="58"/>
        <end position="78"/>
    </location>
</feature>
<dbReference type="Proteomes" id="UP000036780">
    <property type="component" value="Unassembled WGS sequence"/>
</dbReference>
<dbReference type="PATRIC" id="fig|1473.5.peg.3693"/>
<evidence type="ECO:0000313" key="9">
    <source>
        <dbReference type="Proteomes" id="UP000036780"/>
    </source>
</evidence>
<dbReference type="GO" id="GO:0005886">
    <property type="term" value="C:plasma membrane"/>
    <property type="evidence" value="ECO:0007669"/>
    <property type="project" value="UniProtKB-SubCell"/>
</dbReference>
<keyword evidence="5 7" id="KW-0472">Membrane</keyword>
<evidence type="ECO:0000256" key="6">
    <source>
        <dbReference type="SAM" id="MobiDB-lite"/>
    </source>
</evidence>
<evidence type="ECO:0000256" key="4">
    <source>
        <dbReference type="ARBA" id="ARBA00022989"/>
    </source>
</evidence>
<proteinExistence type="predicted"/>
<organism evidence="8 9">
    <name type="scientific">Virgibacillus pantothenticus</name>
    <dbReference type="NCBI Taxonomy" id="1473"/>
    <lineage>
        <taxon>Bacteria</taxon>
        <taxon>Bacillati</taxon>
        <taxon>Bacillota</taxon>
        <taxon>Bacilli</taxon>
        <taxon>Bacillales</taxon>
        <taxon>Bacillaceae</taxon>
        <taxon>Virgibacillus</taxon>
    </lineage>
</organism>
<dbReference type="InterPro" id="IPR024449">
    <property type="entry name" value="Anti-sigma_RsgI_N"/>
</dbReference>
<keyword evidence="9" id="KW-1185">Reference proteome</keyword>
<evidence type="ECO:0000256" key="7">
    <source>
        <dbReference type="SAM" id="Phobius"/>
    </source>
</evidence>
<dbReference type="Pfam" id="PF23750">
    <property type="entry name" value="RsgI_M"/>
    <property type="match status" value="1"/>
</dbReference>
<comment type="caution">
    <text evidence="8">The sequence shown here is derived from an EMBL/GenBank/DDBJ whole genome shotgun (WGS) entry which is preliminary data.</text>
</comment>
<sequence>MNKGIIMEQRRKYMVVLTKDGAFYKAMPIKGVDIGMEVIFEPFSKRKKSMLLHRKKDYSSFLSFFAFISMILFFVLPFCFITENNKVYAYVGVHLNPSIEFELNQDLNVQSIRTTTHEAEQLTKQLMNYKDQHLTDVIRRIMEKTEEAGFTNKQKHMIVGISSLQEEDANLIESIRQELYPQPSDWEITTVYVPNEIRNLAEAREISMDELMTKTIMEEEPGLYNSSNIEMNMDDKDKALIQSFYNSEINHPSSVSDDRGNKQSHSTFLE</sequence>